<accession>A0A2U2HP53</accession>
<evidence type="ECO:0000256" key="2">
    <source>
        <dbReference type="ARBA" id="ARBA00022448"/>
    </source>
</evidence>
<dbReference type="SUPFAM" id="SSF56935">
    <property type="entry name" value="Porins"/>
    <property type="match status" value="1"/>
</dbReference>
<evidence type="ECO:0000313" key="12">
    <source>
        <dbReference type="EMBL" id="PWF49288.1"/>
    </source>
</evidence>
<comment type="subcellular location">
    <subcellularLocation>
        <location evidence="1">Cell outer membrane</location>
        <topology evidence="1">Multi-pass membrane protein</topology>
    </subcellularLocation>
</comment>
<keyword evidence="8" id="KW-0798">TonB box</keyword>
<evidence type="ECO:0000313" key="13">
    <source>
        <dbReference type="Proteomes" id="UP000241421"/>
    </source>
</evidence>
<reference evidence="12 13" key="1">
    <citation type="submission" date="2018-04" db="EMBL/GenBank/DDBJ databases">
        <title>Massilia violaceinigra sp. nov., a novel purple-pigmented bacterium isolated from Tianshan glacier, Xinjiang, China.</title>
        <authorList>
            <person name="Wang H."/>
        </authorList>
    </citation>
    <scope>NUCLEOTIDE SEQUENCE [LARGE SCALE GENOMIC DNA]</scope>
    <source>
        <strain evidence="12 13">B448-2</strain>
    </source>
</reference>
<dbReference type="AlphaFoldDB" id="A0A2U2HP53"/>
<evidence type="ECO:0000259" key="11">
    <source>
        <dbReference type="Pfam" id="PF00593"/>
    </source>
</evidence>
<keyword evidence="13" id="KW-1185">Reference proteome</keyword>
<protein>
    <submittedName>
        <fullName evidence="12">TonB-dependent receptor</fullName>
    </submittedName>
</protein>
<proteinExistence type="predicted"/>
<dbReference type="PANTHER" id="PTHR32552:SF81">
    <property type="entry name" value="TONB-DEPENDENT OUTER MEMBRANE RECEPTOR"/>
    <property type="match status" value="1"/>
</dbReference>
<dbReference type="InterPro" id="IPR000531">
    <property type="entry name" value="Beta-barrel_TonB"/>
</dbReference>
<dbReference type="EMBL" id="PXWF02000098">
    <property type="protein sequence ID" value="PWF49288.1"/>
    <property type="molecule type" value="Genomic_DNA"/>
</dbReference>
<evidence type="ECO:0000256" key="8">
    <source>
        <dbReference type="ARBA" id="ARBA00023077"/>
    </source>
</evidence>
<name>A0A2U2HP53_9BURK</name>
<dbReference type="InterPro" id="IPR036942">
    <property type="entry name" value="Beta-barrel_TonB_sf"/>
</dbReference>
<comment type="caution">
    <text evidence="12">The sequence shown here is derived from an EMBL/GenBank/DDBJ whole genome shotgun (WGS) entry which is preliminary data.</text>
</comment>
<dbReference type="InterPro" id="IPR039426">
    <property type="entry name" value="TonB-dep_rcpt-like"/>
</dbReference>
<evidence type="ECO:0000256" key="4">
    <source>
        <dbReference type="ARBA" id="ARBA00022496"/>
    </source>
</evidence>
<dbReference type="Pfam" id="PF00593">
    <property type="entry name" value="TonB_dep_Rec_b-barrel"/>
    <property type="match status" value="1"/>
</dbReference>
<keyword evidence="9" id="KW-0472">Membrane</keyword>
<keyword evidence="5" id="KW-0812">Transmembrane</keyword>
<evidence type="ECO:0000256" key="6">
    <source>
        <dbReference type="ARBA" id="ARBA00023004"/>
    </source>
</evidence>
<dbReference type="PANTHER" id="PTHR32552">
    <property type="entry name" value="FERRICHROME IRON RECEPTOR-RELATED"/>
    <property type="match status" value="1"/>
</dbReference>
<dbReference type="Proteomes" id="UP000241421">
    <property type="component" value="Unassembled WGS sequence"/>
</dbReference>
<evidence type="ECO:0000256" key="10">
    <source>
        <dbReference type="ARBA" id="ARBA00023237"/>
    </source>
</evidence>
<keyword evidence="7" id="KW-0406">Ion transport</keyword>
<keyword evidence="10" id="KW-0998">Cell outer membrane</keyword>
<evidence type="ECO:0000256" key="3">
    <source>
        <dbReference type="ARBA" id="ARBA00022452"/>
    </source>
</evidence>
<feature type="domain" description="TonB-dependent receptor-like beta-barrel" evidence="11">
    <location>
        <begin position="30"/>
        <end position="282"/>
    </location>
</feature>
<keyword evidence="3" id="KW-1134">Transmembrane beta strand</keyword>
<evidence type="ECO:0000256" key="1">
    <source>
        <dbReference type="ARBA" id="ARBA00004571"/>
    </source>
</evidence>
<dbReference type="GO" id="GO:0009279">
    <property type="term" value="C:cell outer membrane"/>
    <property type="evidence" value="ECO:0007669"/>
    <property type="project" value="UniProtKB-SubCell"/>
</dbReference>
<keyword evidence="12" id="KW-0675">Receptor</keyword>
<keyword evidence="4" id="KW-0410">Iron transport</keyword>
<evidence type="ECO:0000256" key="7">
    <source>
        <dbReference type="ARBA" id="ARBA00023065"/>
    </source>
</evidence>
<dbReference type="Gene3D" id="2.40.170.20">
    <property type="entry name" value="TonB-dependent receptor, beta-barrel domain"/>
    <property type="match status" value="1"/>
</dbReference>
<sequence>MGRRPPGRPRPGPKRRGVRLPAWRALAWTNLFAQDDFLLTPSVRLTAGLKVERNSYTGREYLPHLNLAWQLAPSHMAWASLARAVRVPSRIDRDFQSPSAPPLVDGLPQYIIAGGPDFISEVAKVAQFGLRGQPTAALSYALTVHASRYQRLRTLETNPDGPGLVFLNRAGGDSHGAELSARWDVRPYWRLTAGLSAQSLDTRAEAGSRDQTAAVNLASNDPAVWATLRSSFDVSDRLELDFNLRHVGELPQPVVPAYTALDVRLGWKMTRRAELSLLARNLLAPRHAEFGAAPGRPVYGRTLQARLSWRH</sequence>
<keyword evidence="2" id="KW-0813">Transport</keyword>
<dbReference type="GO" id="GO:0006826">
    <property type="term" value="P:iron ion transport"/>
    <property type="evidence" value="ECO:0007669"/>
    <property type="project" value="UniProtKB-KW"/>
</dbReference>
<organism evidence="12 13">
    <name type="scientific">Massilia glaciei</name>
    <dbReference type="NCBI Taxonomy" id="1524097"/>
    <lineage>
        <taxon>Bacteria</taxon>
        <taxon>Pseudomonadati</taxon>
        <taxon>Pseudomonadota</taxon>
        <taxon>Betaproteobacteria</taxon>
        <taxon>Burkholderiales</taxon>
        <taxon>Oxalobacteraceae</taxon>
        <taxon>Telluria group</taxon>
        <taxon>Massilia</taxon>
    </lineage>
</organism>
<evidence type="ECO:0000256" key="5">
    <source>
        <dbReference type="ARBA" id="ARBA00022692"/>
    </source>
</evidence>
<keyword evidence="6" id="KW-0408">Iron</keyword>
<evidence type="ECO:0000256" key="9">
    <source>
        <dbReference type="ARBA" id="ARBA00023136"/>
    </source>
</evidence>
<gene>
    <name evidence="12" type="ORF">C7C56_007340</name>
</gene>